<dbReference type="FunFam" id="3.40.50.720:FF:000203">
    <property type="entry name" value="D-3-phosphoglycerate dehydrogenase (SerA)"/>
    <property type="match status" value="1"/>
</dbReference>
<dbReference type="SUPFAM" id="SSF51735">
    <property type="entry name" value="NAD(P)-binding Rossmann-fold domains"/>
    <property type="match status" value="1"/>
</dbReference>
<dbReference type="PANTHER" id="PTHR10996:SF178">
    <property type="entry name" value="2-HYDROXYACID DEHYDROGENASE YGL185C-RELATED"/>
    <property type="match status" value="1"/>
</dbReference>
<dbReference type="InterPro" id="IPR050223">
    <property type="entry name" value="D-isomer_2-hydroxyacid_DH"/>
</dbReference>
<dbReference type="EMBL" id="QHHQ01000004">
    <property type="protein sequence ID" value="RAH99904.1"/>
    <property type="molecule type" value="Genomic_DNA"/>
</dbReference>
<dbReference type="GO" id="GO:0051287">
    <property type="term" value="F:NAD binding"/>
    <property type="evidence" value="ECO:0007669"/>
    <property type="project" value="InterPro"/>
</dbReference>
<name>A0A8B2NJV2_9HYPH</name>
<dbReference type="InterPro" id="IPR029753">
    <property type="entry name" value="D-isomer_DH_CS"/>
</dbReference>
<evidence type="ECO:0000313" key="6">
    <source>
        <dbReference type="Proteomes" id="UP000249590"/>
    </source>
</evidence>
<dbReference type="AlphaFoldDB" id="A0A8B2NJV2"/>
<evidence type="ECO:0000256" key="2">
    <source>
        <dbReference type="ARBA" id="ARBA00023002"/>
    </source>
</evidence>
<dbReference type="OrthoDB" id="9793626at2"/>
<dbReference type="GO" id="GO:0005829">
    <property type="term" value="C:cytosol"/>
    <property type="evidence" value="ECO:0007669"/>
    <property type="project" value="TreeGrafter"/>
</dbReference>
<keyword evidence="2" id="KW-0560">Oxidoreductase</keyword>
<dbReference type="PROSITE" id="PS00671">
    <property type="entry name" value="D_2_HYDROXYACID_DH_3"/>
    <property type="match status" value="1"/>
</dbReference>
<dbReference type="SUPFAM" id="SSF52283">
    <property type="entry name" value="Formate/glycerate dehydrogenase catalytic domain-like"/>
    <property type="match status" value="1"/>
</dbReference>
<dbReference type="InterPro" id="IPR006140">
    <property type="entry name" value="D-isomer_DH_NAD-bd"/>
</dbReference>
<dbReference type="GO" id="GO:0030267">
    <property type="term" value="F:glyoxylate reductase (NADPH) activity"/>
    <property type="evidence" value="ECO:0007669"/>
    <property type="project" value="TreeGrafter"/>
</dbReference>
<protein>
    <submittedName>
        <fullName evidence="5">3-phosphoglycerate dehydrogenase</fullName>
    </submittedName>
</protein>
<evidence type="ECO:0000256" key="3">
    <source>
        <dbReference type="ARBA" id="ARBA00023027"/>
    </source>
</evidence>
<feature type="domain" description="D-isomer specific 2-hydroxyacid dehydrogenase NAD-binding" evidence="4">
    <location>
        <begin position="111"/>
        <end position="289"/>
    </location>
</feature>
<keyword evidence="6" id="KW-1185">Reference proteome</keyword>
<evidence type="ECO:0000259" key="4">
    <source>
        <dbReference type="Pfam" id="PF02826"/>
    </source>
</evidence>
<evidence type="ECO:0000256" key="1">
    <source>
        <dbReference type="ARBA" id="ARBA00005854"/>
    </source>
</evidence>
<organism evidence="5 6">
    <name type="scientific">Acuticoccus sediminis</name>
    <dbReference type="NCBI Taxonomy" id="2184697"/>
    <lineage>
        <taxon>Bacteria</taxon>
        <taxon>Pseudomonadati</taxon>
        <taxon>Pseudomonadota</taxon>
        <taxon>Alphaproteobacteria</taxon>
        <taxon>Hyphomicrobiales</taxon>
        <taxon>Amorphaceae</taxon>
        <taxon>Acuticoccus</taxon>
    </lineage>
</organism>
<reference evidence="5 6" key="1">
    <citation type="submission" date="2018-05" db="EMBL/GenBank/DDBJ databases">
        <title>Acuticoccus sediminis sp. nov., isolated from deep-sea sediment of Indian Ocean.</title>
        <authorList>
            <person name="Liu X."/>
            <person name="Lai Q."/>
            <person name="Du Y."/>
            <person name="Sun F."/>
            <person name="Zhang X."/>
            <person name="Wang S."/>
            <person name="Shao Z."/>
        </authorList>
    </citation>
    <scope>NUCLEOTIDE SEQUENCE [LARGE SCALE GENOMIC DNA]</scope>
    <source>
        <strain evidence="5 6">PTG4-2</strain>
    </source>
</reference>
<keyword evidence="3" id="KW-0520">NAD</keyword>
<dbReference type="Proteomes" id="UP000249590">
    <property type="component" value="Unassembled WGS sequence"/>
</dbReference>
<dbReference type="InterPro" id="IPR036291">
    <property type="entry name" value="NAD(P)-bd_dom_sf"/>
</dbReference>
<comment type="caution">
    <text evidence="5">The sequence shown here is derived from an EMBL/GenBank/DDBJ whole genome shotgun (WGS) entry which is preliminary data.</text>
</comment>
<evidence type="ECO:0000313" key="5">
    <source>
        <dbReference type="EMBL" id="RAH99904.1"/>
    </source>
</evidence>
<dbReference type="Gene3D" id="3.40.50.720">
    <property type="entry name" value="NAD(P)-binding Rossmann-like Domain"/>
    <property type="match status" value="2"/>
</dbReference>
<accession>A0A8B2NJV2</accession>
<proteinExistence type="inferred from homology"/>
<dbReference type="CDD" id="cd12175">
    <property type="entry name" value="2-Hacid_dh_11"/>
    <property type="match status" value="1"/>
</dbReference>
<dbReference type="RefSeq" id="WP_111348281.1">
    <property type="nucleotide sequence ID" value="NZ_QHHQ01000004.1"/>
</dbReference>
<dbReference type="GO" id="GO:0016618">
    <property type="term" value="F:hydroxypyruvate reductase [NAD(P)H] activity"/>
    <property type="evidence" value="ECO:0007669"/>
    <property type="project" value="TreeGrafter"/>
</dbReference>
<sequence length="323" mass="33696">MMDTIVFLDPMSPERLARLEQFASPRFAVTTAASRAADDQLHALQGARFAITGDVPVTARMMREGAAGGLEAVHKWGVGYDNIDLDAARAAGVRVFRTTGGNSVAVAESALALMLAVNRQTVAGHIGVLDGKWLKGELGPRIYTLSGKTVGLVGLGYIGKALARLLTGFGCRTLYTKPTPLSPAEEAGLNAAHVPLATLLAESDVVSLHCALTPETMGLIGREALAAMKQGAIIVNTARGGILDENALADAIESGHIRGAGIDVYETEPVPPENRLVGLKGVVTTPHIAALAADNFGKTVNRMLDNLARVAAGEPVPELDVLV</sequence>
<gene>
    <name evidence="5" type="ORF">DLJ53_19375</name>
</gene>
<comment type="similarity">
    <text evidence="1">Belongs to the D-isomer specific 2-hydroxyacid dehydrogenase family.</text>
</comment>
<dbReference type="PANTHER" id="PTHR10996">
    <property type="entry name" value="2-HYDROXYACID DEHYDROGENASE-RELATED"/>
    <property type="match status" value="1"/>
</dbReference>
<dbReference type="Pfam" id="PF02826">
    <property type="entry name" value="2-Hacid_dh_C"/>
    <property type="match status" value="1"/>
</dbReference>